<reference evidence="2 3" key="1">
    <citation type="journal article" date="2015" name="Genome Biol. Evol.">
        <title>Phylogenomic analyses indicate that early fungi evolved digesting cell walls of algal ancestors of land plants.</title>
        <authorList>
            <person name="Chang Y."/>
            <person name="Wang S."/>
            <person name="Sekimoto S."/>
            <person name="Aerts A.L."/>
            <person name="Choi C."/>
            <person name="Clum A."/>
            <person name="LaButti K.M."/>
            <person name="Lindquist E.A."/>
            <person name="Yee Ngan C."/>
            <person name="Ohm R.A."/>
            <person name="Salamov A.A."/>
            <person name="Grigoriev I.V."/>
            <person name="Spatafora J.W."/>
            <person name="Berbee M.L."/>
        </authorList>
    </citation>
    <scope>NUCLEOTIDE SEQUENCE [LARGE SCALE GENOMIC DNA]</scope>
    <source>
        <strain evidence="2 3">NRRL 1564</strain>
    </source>
</reference>
<dbReference type="Proteomes" id="UP000242474">
    <property type="component" value="Unassembled WGS sequence"/>
</dbReference>
<feature type="compositionally biased region" description="Polar residues" evidence="1">
    <location>
        <begin position="65"/>
        <end position="75"/>
    </location>
</feature>
<accession>A0A2G5BEV9</accession>
<feature type="compositionally biased region" description="Basic and acidic residues" evidence="1">
    <location>
        <begin position="24"/>
        <end position="34"/>
    </location>
</feature>
<dbReference type="AlphaFoldDB" id="A0A2G5BEV9"/>
<evidence type="ECO:0000313" key="3">
    <source>
        <dbReference type="Proteomes" id="UP000242474"/>
    </source>
</evidence>
<protein>
    <submittedName>
        <fullName evidence="2">Uncharacterized protein</fullName>
    </submittedName>
</protein>
<feature type="region of interest" description="Disordered" evidence="1">
    <location>
        <begin position="65"/>
        <end position="99"/>
    </location>
</feature>
<keyword evidence="3" id="KW-1185">Reference proteome</keyword>
<organism evidence="2 3">
    <name type="scientific">Coemansia reversa (strain ATCC 12441 / NRRL 1564)</name>
    <dbReference type="NCBI Taxonomy" id="763665"/>
    <lineage>
        <taxon>Eukaryota</taxon>
        <taxon>Fungi</taxon>
        <taxon>Fungi incertae sedis</taxon>
        <taxon>Zoopagomycota</taxon>
        <taxon>Kickxellomycotina</taxon>
        <taxon>Kickxellomycetes</taxon>
        <taxon>Kickxellales</taxon>
        <taxon>Kickxellaceae</taxon>
        <taxon>Coemansia</taxon>
    </lineage>
</organism>
<proteinExistence type="predicted"/>
<dbReference type="EMBL" id="KZ303495">
    <property type="protein sequence ID" value="PIA17247.1"/>
    <property type="molecule type" value="Genomic_DNA"/>
</dbReference>
<feature type="region of interest" description="Disordered" evidence="1">
    <location>
        <begin position="1"/>
        <end position="36"/>
    </location>
</feature>
<sequence length="99" mass="11271">MSAMKSRVGHMRLLSSREIQATQERMRREDEAKHQVNSKLLRCDVPGVLELAKLLDTQKRELSDTISTQAASSMESLMRRGRKGARQDRVDIESNDSTI</sequence>
<name>A0A2G5BEV9_COERN</name>
<gene>
    <name evidence="2" type="ORF">COEREDRAFT_7606</name>
</gene>
<evidence type="ECO:0000313" key="2">
    <source>
        <dbReference type="EMBL" id="PIA17247.1"/>
    </source>
</evidence>
<evidence type="ECO:0000256" key="1">
    <source>
        <dbReference type="SAM" id="MobiDB-lite"/>
    </source>
</evidence>